<dbReference type="Gene3D" id="2.60.120.330">
    <property type="entry name" value="B-lactam Antibiotic, Isopenicillin N Synthase, Chain"/>
    <property type="match status" value="1"/>
</dbReference>
<name>A0ABU6VKJ3_9FABA</name>
<evidence type="ECO:0000256" key="2">
    <source>
        <dbReference type="ARBA" id="ARBA00022896"/>
    </source>
</evidence>
<keyword evidence="1" id="KW-0479">Metal-binding</keyword>
<keyword evidence="6" id="KW-1185">Reference proteome</keyword>
<dbReference type="InterPro" id="IPR026992">
    <property type="entry name" value="DIOX_N"/>
</dbReference>
<proteinExistence type="predicted"/>
<dbReference type="InterPro" id="IPR027443">
    <property type="entry name" value="IPNS-like_sf"/>
</dbReference>
<comment type="caution">
    <text evidence="5">The sequence shown here is derived from an EMBL/GenBank/DDBJ whole genome shotgun (WGS) entry which is preliminary data.</text>
</comment>
<evidence type="ECO:0000313" key="5">
    <source>
        <dbReference type="EMBL" id="MED6173624.1"/>
    </source>
</evidence>
<evidence type="ECO:0000313" key="6">
    <source>
        <dbReference type="Proteomes" id="UP001341840"/>
    </source>
</evidence>
<sequence>MEEMKKPYGTSILVPSVQELAKQKISSVPLRYILPPEHHEDLAVSEAHLALEIPVIDFQKLLSTEDRNSELSNFHLACKDWGFFQLVNHGVSSSLIEKVKLETQDFFNLPMSEKKKFWQTSQHVEGFGQAFVMNEDQKLDWADMYYMITHPTHMRLPHLFPNLPLPFR</sequence>
<evidence type="ECO:0000256" key="3">
    <source>
        <dbReference type="ARBA" id="ARBA00023004"/>
    </source>
</evidence>
<evidence type="ECO:0000256" key="1">
    <source>
        <dbReference type="ARBA" id="ARBA00022723"/>
    </source>
</evidence>
<dbReference type="SUPFAM" id="SSF51197">
    <property type="entry name" value="Clavaminate synthase-like"/>
    <property type="match status" value="1"/>
</dbReference>
<feature type="domain" description="Non-haem dioxygenase N-terminal" evidence="4">
    <location>
        <begin position="53"/>
        <end position="161"/>
    </location>
</feature>
<evidence type="ECO:0000259" key="4">
    <source>
        <dbReference type="Pfam" id="PF14226"/>
    </source>
</evidence>
<reference evidence="5 6" key="1">
    <citation type="journal article" date="2023" name="Plants (Basel)">
        <title>Bridging the Gap: Combining Genomics and Transcriptomics Approaches to Understand Stylosanthes scabra, an Orphan Legume from the Brazilian Caatinga.</title>
        <authorList>
            <person name="Ferreira-Neto J.R.C."/>
            <person name="da Silva M.D."/>
            <person name="Binneck E."/>
            <person name="de Melo N.F."/>
            <person name="da Silva R.H."/>
            <person name="de Melo A.L.T.M."/>
            <person name="Pandolfi V."/>
            <person name="Bustamante F.O."/>
            <person name="Brasileiro-Vidal A.C."/>
            <person name="Benko-Iseppon A.M."/>
        </authorList>
    </citation>
    <scope>NUCLEOTIDE SEQUENCE [LARGE SCALE GENOMIC DNA]</scope>
    <source>
        <tissue evidence="5">Leaves</tissue>
    </source>
</reference>
<gene>
    <name evidence="5" type="ORF">PIB30_061371</name>
</gene>
<dbReference type="PANTHER" id="PTHR47991">
    <property type="entry name" value="OXOGLUTARATE/IRON-DEPENDENT DIOXYGENASE"/>
    <property type="match status" value="1"/>
</dbReference>
<dbReference type="Proteomes" id="UP001341840">
    <property type="component" value="Unassembled WGS sequence"/>
</dbReference>
<dbReference type="InterPro" id="IPR050295">
    <property type="entry name" value="Plant_2OG-oxidoreductases"/>
</dbReference>
<accession>A0ABU6VKJ3</accession>
<dbReference type="EMBL" id="JASCZI010151590">
    <property type="protein sequence ID" value="MED6173624.1"/>
    <property type="molecule type" value="Genomic_DNA"/>
</dbReference>
<dbReference type="Pfam" id="PF14226">
    <property type="entry name" value="DIOX_N"/>
    <property type="match status" value="1"/>
</dbReference>
<keyword evidence="2" id="KW-0847">Vitamin C</keyword>
<keyword evidence="3" id="KW-0408">Iron</keyword>
<organism evidence="5 6">
    <name type="scientific">Stylosanthes scabra</name>
    <dbReference type="NCBI Taxonomy" id="79078"/>
    <lineage>
        <taxon>Eukaryota</taxon>
        <taxon>Viridiplantae</taxon>
        <taxon>Streptophyta</taxon>
        <taxon>Embryophyta</taxon>
        <taxon>Tracheophyta</taxon>
        <taxon>Spermatophyta</taxon>
        <taxon>Magnoliopsida</taxon>
        <taxon>eudicotyledons</taxon>
        <taxon>Gunneridae</taxon>
        <taxon>Pentapetalae</taxon>
        <taxon>rosids</taxon>
        <taxon>fabids</taxon>
        <taxon>Fabales</taxon>
        <taxon>Fabaceae</taxon>
        <taxon>Papilionoideae</taxon>
        <taxon>50 kb inversion clade</taxon>
        <taxon>dalbergioids sensu lato</taxon>
        <taxon>Dalbergieae</taxon>
        <taxon>Pterocarpus clade</taxon>
        <taxon>Stylosanthes</taxon>
    </lineage>
</organism>
<protein>
    <recommendedName>
        <fullName evidence="4">Non-haem dioxygenase N-terminal domain-containing protein</fullName>
    </recommendedName>
</protein>